<evidence type="ECO:0000313" key="2">
    <source>
        <dbReference type="EMBL" id="OGX90587.1"/>
    </source>
</evidence>
<organism evidence="2 3">
    <name type="scientific">Hymenobacter coccineus</name>
    <dbReference type="NCBI Taxonomy" id="1908235"/>
    <lineage>
        <taxon>Bacteria</taxon>
        <taxon>Pseudomonadati</taxon>
        <taxon>Bacteroidota</taxon>
        <taxon>Cytophagia</taxon>
        <taxon>Cytophagales</taxon>
        <taxon>Hymenobacteraceae</taxon>
        <taxon>Hymenobacter</taxon>
    </lineage>
</organism>
<name>A0A1G1TI89_9BACT</name>
<feature type="chain" id="PRO_5009579537" evidence="1">
    <location>
        <begin position="19"/>
        <end position="159"/>
    </location>
</feature>
<keyword evidence="3" id="KW-1185">Reference proteome</keyword>
<proteinExistence type="predicted"/>
<dbReference type="OrthoDB" id="884935at2"/>
<dbReference type="EMBL" id="MDZA01000130">
    <property type="protein sequence ID" value="OGX90587.1"/>
    <property type="molecule type" value="Genomic_DNA"/>
</dbReference>
<dbReference type="RefSeq" id="WP_070742798.1">
    <property type="nucleotide sequence ID" value="NZ_MDZA01000130.1"/>
</dbReference>
<dbReference type="Proteomes" id="UP000177506">
    <property type="component" value="Unassembled WGS sequence"/>
</dbReference>
<reference evidence="2 3" key="1">
    <citation type="submission" date="2016-08" db="EMBL/GenBank/DDBJ databases">
        <title>Hymenobacter coccineus sp. nov., Hymenobacter lapidarius sp. nov. and Hymenobacter glacialis sp. nov., isolated from Antarctic soil.</title>
        <authorList>
            <person name="Sedlacek I."/>
            <person name="Kralova S."/>
            <person name="Kyrova K."/>
            <person name="Maslanova I."/>
            <person name="Stankova E."/>
            <person name="Vrbovska V."/>
            <person name="Nemec M."/>
            <person name="Bartak M."/>
            <person name="Svec P."/>
            <person name="Busse H.-J."/>
            <person name="Pantucek R."/>
        </authorList>
    </citation>
    <scope>NUCLEOTIDE SEQUENCE [LARGE SCALE GENOMIC DNA]</scope>
    <source>
        <strain evidence="2 3">CCM 8649</strain>
    </source>
</reference>
<sequence>MRFLAGILFWLSGSVVQAQNFHFAANQAIKAPEAVLRPIRQYIAVRDGTPLGPIGHQYPYLPVYKVLAPKEKQFADGVYCFMESAHSSGQLFIYRKGNTTILRNESTLALLTDYTNYLKQHSLPETTQLAYLTAVTAFANYYYGDQKELVKAGALMKLK</sequence>
<comment type="caution">
    <text evidence="2">The sequence shown here is derived from an EMBL/GenBank/DDBJ whole genome shotgun (WGS) entry which is preliminary data.</text>
</comment>
<accession>A0A1G1TI89</accession>
<protein>
    <submittedName>
        <fullName evidence="2">Uncharacterized protein</fullName>
    </submittedName>
</protein>
<evidence type="ECO:0000256" key="1">
    <source>
        <dbReference type="SAM" id="SignalP"/>
    </source>
</evidence>
<gene>
    <name evidence="2" type="ORF">BEN49_22345</name>
</gene>
<dbReference type="AlphaFoldDB" id="A0A1G1TI89"/>
<feature type="signal peptide" evidence="1">
    <location>
        <begin position="1"/>
        <end position="18"/>
    </location>
</feature>
<keyword evidence="1" id="KW-0732">Signal</keyword>
<evidence type="ECO:0000313" key="3">
    <source>
        <dbReference type="Proteomes" id="UP000177506"/>
    </source>
</evidence>